<accession>A0A8S4HV48</accession>
<feature type="compositionally biased region" description="Basic and acidic residues" evidence="1">
    <location>
        <begin position="622"/>
        <end position="633"/>
    </location>
</feature>
<name>A0A8S4HV48_9NEOP</name>
<dbReference type="OrthoDB" id="7489123at2759"/>
<gene>
    <name evidence="2" type="ORF">BINO364_LOCUS65</name>
</gene>
<feature type="region of interest" description="Disordered" evidence="1">
    <location>
        <begin position="557"/>
        <end position="748"/>
    </location>
</feature>
<dbReference type="AlphaFoldDB" id="A0A8S4HV48"/>
<feature type="region of interest" description="Disordered" evidence="1">
    <location>
        <begin position="107"/>
        <end position="136"/>
    </location>
</feature>
<protein>
    <submittedName>
        <fullName evidence="2">Uncharacterized protein</fullName>
    </submittedName>
</protein>
<keyword evidence="3" id="KW-1185">Reference proteome</keyword>
<evidence type="ECO:0000313" key="3">
    <source>
        <dbReference type="Proteomes" id="UP000838878"/>
    </source>
</evidence>
<feature type="compositionally biased region" description="Basic and acidic residues" evidence="1">
    <location>
        <begin position="110"/>
        <end position="119"/>
    </location>
</feature>
<sequence length="748" mass="84199">MDVQDFNNSSTVSIVESSTEKRRFFRRNFTVDSSCDADISAIEHERDVTPGSLEVWVELPDAIKFDPALAPFKQLYEEHHGKLESPELDQEGERNIFNTKISSEAVLNNESDKNLKDTNNRLGEPPQHEETKKIRSTRKKQMAAAAFTIVRDSYSGIVAHLRWFTSAAALVNREDRTEALLDRHEKCPTRLKEVEEHYQRFISHLDDVPLESFPEHRREQVHEDYTQIMNLADDIAQRAREVLASRAGVPPHSSPLKTPVGLLTKLPNLDLPRFDGRLDTWLGFIGLFESLVDSRDDLGPSQKLAYLLSVLDGEARGLVQHLPIRDGSYEVARSLLTKRYHNERCLADAHIDQIMDLPVVSNTAQLRTELLNPLLIATNSLHRLGLPVAQWSYLLVRIVLKRLPVSLRARFEQGHARDEASPLPTFEQLLTFLEDECRMGDVMVTSTPVGASSPSPTNQRRTAYTAPRGKMTSRFAVAQAARPDCRFCKSQGHKTAKCPEFAALHVAARRRIAQARGWCFSCLGDHYQRACPDTHPCPVCRGQHLKLLCANANGRRDHAGSRYVSGRRDQSRSFESGSSPTRRADCAAVDRRHISVRSPTGGYVSGRRDQSCSCESGSPPPRRADCAAVDRRHGSACSPTGGYVSGRRDQSRSFESRSPPLPSRDQSRSPQVVYHDYCDVSPVRRPSPPLVERPRLESRNPRYGRSGGYKPPTLARGSRHREEAEFKSFPHFDAPFRHSGVRSPPRNH</sequence>
<organism evidence="2 3">
    <name type="scientific">Brenthis ino</name>
    <name type="common">lesser marbled fritillary</name>
    <dbReference type="NCBI Taxonomy" id="405034"/>
    <lineage>
        <taxon>Eukaryota</taxon>
        <taxon>Metazoa</taxon>
        <taxon>Ecdysozoa</taxon>
        <taxon>Arthropoda</taxon>
        <taxon>Hexapoda</taxon>
        <taxon>Insecta</taxon>
        <taxon>Pterygota</taxon>
        <taxon>Neoptera</taxon>
        <taxon>Endopterygota</taxon>
        <taxon>Lepidoptera</taxon>
        <taxon>Glossata</taxon>
        <taxon>Ditrysia</taxon>
        <taxon>Papilionoidea</taxon>
        <taxon>Nymphalidae</taxon>
        <taxon>Heliconiinae</taxon>
        <taxon>Argynnini</taxon>
        <taxon>Brenthis</taxon>
    </lineage>
</organism>
<evidence type="ECO:0000313" key="2">
    <source>
        <dbReference type="EMBL" id="CAH0712835.1"/>
    </source>
</evidence>
<dbReference type="EMBL" id="OV170221">
    <property type="protein sequence ID" value="CAH0712835.1"/>
    <property type="molecule type" value="Genomic_DNA"/>
</dbReference>
<feature type="non-terminal residue" evidence="2">
    <location>
        <position position="748"/>
    </location>
</feature>
<dbReference type="Pfam" id="PF03564">
    <property type="entry name" value="DUF1759"/>
    <property type="match status" value="1"/>
</dbReference>
<feature type="compositionally biased region" description="Basic and acidic residues" evidence="1">
    <location>
        <begin position="646"/>
        <end position="655"/>
    </location>
</feature>
<dbReference type="PANTHER" id="PTHR47331">
    <property type="entry name" value="PHD-TYPE DOMAIN-CONTAINING PROTEIN"/>
    <property type="match status" value="1"/>
</dbReference>
<reference evidence="2" key="1">
    <citation type="submission" date="2021-12" db="EMBL/GenBank/DDBJ databases">
        <authorList>
            <person name="Martin H S."/>
        </authorList>
    </citation>
    <scope>NUCLEOTIDE SEQUENCE</scope>
</reference>
<feature type="compositionally biased region" description="Basic and acidic residues" evidence="1">
    <location>
        <begin position="720"/>
        <end position="736"/>
    </location>
</feature>
<dbReference type="Proteomes" id="UP000838878">
    <property type="component" value="Chromosome 1"/>
</dbReference>
<proteinExistence type="predicted"/>
<feature type="compositionally biased region" description="Basic and acidic residues" evidence="1">
    <location>
        <begin position="582"/>
        <end position="593"/>
    </location>
</feature>
<evidence type="ECO:0000256" key="1">
    <source>
        <dbReference type="SAM" id="MobiDB-lite"/>
    </source>
</evidence>
<dbReference type="InterPro" id="IPR005312">
    <property type="entry name" value="DUF1759"/>
</dbReference>
<feature type="compositionally biased region" description="Basic and acidic residues" evidence="1">
    <location>
        <begin position="557"/>
        <end position="572"/>
    </location>
</feature>
<dbReference type="PANTHER" id="PTHR47331:SF1">
    <property type="entry name" value="GAG-LIKE PROTEIN"/>
    <property type="match status" value="1"/>
</dbReference>